<feature type="region of interest" description="Disordered" evidence="1">
    <location>
        <begin position="353"/>
        <end position="432"/>
    </location>
</feature>
<feature type="compositionally biased region" description="Low complexity" evidence="1">
    <location>
        <begin position="399"/>
        <end position="432"/>
    </location>
</feature>
<evidence type="ECO:0000313" key="3">
    <source>
        <dbReference type="Proteomes" id="UP001165080"/>
    </source>
</evidence>
<dbReference type="InterPro" id="IPR030559">
    <property type="entry name" value="PolZ_Rev3"/>
</dbReference>
<dbReference type="AlphaFoldDB" id="A0A9W6F522"/>
<organism evidence="2 3">
    <name type="scientific">Pleodorina starrii</name>
    <dbReference type="NCBI Taxonomy" id="330485"/>
    <lineage>
        <taxon>Eukaryota</taxon>
        <taxon>Viridiplantae</taxon>
        <taxon>Chlorophyta</taxon>
        <taxon>core chlorophytes</taxon>
        <taxon>Chlorophyceae</taxon>
        <taxon>CS clade</taxon>
        <taxon>Chlamydomonadales</taxon>
        <taxon>Volvocaceae</taxon>
        <taxon>Pleodorina</taxon>
    </lineage>
</organism>
<evidence type="ECO:0000313" key="2">
    <source>
        <dbReference type="EMBL" id="GLC55951.1"/>
    </source>
</evidence>
<dbReference type="GO" id="GO:0000724">
    <property type="term" value="P:double-strand break repair via homologous recombination"/>
    <property type="evidence" value="ECO:0007669"/>
    <property type="project" value="TreeGrafter"/>
</dbReference>
<dbReference type="PANTHER" id="PTHR45812:SF1">
    <property type="entry name" value="DNA POLYMERASE ZETA CATALYTIC SUBUNIT"/>
    <property type="match status" value="1"/>
</dbReference>
<dbReference type="GO" id="GO:0003887">
    <property type="term" value="F:DNA-directed DNA polymerase activity"/>
    <property type="evidence" value="ECO:0007669"/>
    <property type="project" value="TreeGrafter"/>
</dbReference>
<feature type="non-terminal residue" evidence="2">
    <location>
        <position position="1"/>
    </location>
</feature>
<reference evidence="2 3" key="1">
    <citation type="journal article" date="2023" name="Commun. Biol.">
        <title>Reorganization of the ancestral sex-determining regions during the evolution of trioecy in Pleodorina starrii.</title>
        <authorList>
            <person name="Takahashi K."/>
            <person name="Suzuki S."/>
            <person name="Kawai-Toyooka H."/>
            <person name="Yamamoto K."/>
            <person name="Hamaji T."/>
            <person name="Ootsuki R."/>
            <person name="Yamaguchi H."/>
            <person name="Kawachi M."/>
            <person name="Higashiyama T."/>
            <person name="Nozaki H."/>
        </authorList>
    </citation>
    <scope>NUCLEOTIDE SEQUENCE [LARGE SCALE GENOMIC DNA]</scope>
    <source>
        <strain evidence="2 3">NIES-4479</strain>
    </source>
</reference>
<keyword evidence="3" id="KW-1185">Reference proteome</keyword>
<feature type="region of interest" description="Disordered" evidence="1">
    <location>
        <begin position="145"/>
        <end position="176"/>
    </location>
</feature>
<dbReference type="EMBL" id="BRXU01000014">
    <property type="protein sequence ID" value="GLC55951.1"/>
    <property type="molecule type" value="Genomic_DNA"/>
</dbReference>
<dbReference type="GO" id="GO:0005634">
    <property type="term" value="C:nucleus"/>
    <property type="evidence" value="ECO:0007669"/>
    <property type="project" value="TreeGrafter"/>
</dbReference>
<name>A0A9W6F522_9CHLO</name>
<dbReference type="Proteomes" id="UP001165080">
    <property type="component" value="Unassembled WGS sequence"/>
</dbReference>
<dbReference type="PANTHER" id="PTHR45812">
    <property type="entry name" value="DNA POLYMERASE ZETA CATALYTIC SUBUNIT"/>
    <property type="match status" value="1"/>
</dbReference>
<gene>
    <name evidence="2" type="primary">PLESTB001617</name>
    <name evidence="2" type="ORF">PLESTB_001048300</name>
</gene>
<proteinExistence type="predicted"/>
<dbReference type="GO" id="GO:0042276">
    <property type="term" value="P:error-prone translesion synthesis"/>
    <property type="evidence" value="ECO:0007669"/>
    <property type="project" value="TreeGrafter"/>
</dbReference>
<feature type="non-terminal residue" evidence="2">
    <location>
        <position position="432"/>
    </location>
</feature>
<sequence>HMLAGGAILGIRMQPHESHLPFLLQFKIDFNLLGMGLLRLDRVIFRGELPARARPPAPGWEHLYDTYGVEQEEEDATAAAGEMEGGRWWYAAGAAARGDSGSGTAAAAAAAAAGLVQTPPDRRALEAAAAAAAAAATAAAVASQGVSQSTPGGGGGYGGGGGGEGGEGGSLGSSLRQELQRRVEGMLWTRHTTPAEWTWAGVVLPSRVRPPKRQTTCLLEADAVVHDIANRREAVRTRLEAASPSQQLLVSLVPMWEEERVRGGGVLPERPPSPPRTPGPLCSAVEAVRQEYRAVAEHHVQLLDERRRREEQEAGAAAAAAEGPGIVAAEGGAAAAAAATAAVAAAAGEGDEQRAAEAAGGGGGRGGGGGGGPAGGSPAEPFFRFVPTREGASPDGVIQPRHQQQPQQLQQQQQQQPQQSQPQPQQQHQALP</sequence>
<comment type="caution">
    <text evidence="2">The sequence shown here is derived from an EMBL/GenBank/DDBJ whole genome shotgun (WGS) entry which is preliminary data.</text>
</comment>
<protein>
    <submittedName>
        <fullName evidence="2">Uncharacterized protein</fullName>
    </submittedName>
</protein>
<feature type="compositionally biased region" description="Gly residues" evidence="1">
    <location>
        <begin position="151"/>
        <end position="171"/>
    </location>
</feature>
<accession>A0A9W6F522</accession>
<feature type="compositionally biased region" description="Gly residues" evidence="1">
    <location>
        <begin position="359"/>
        <end position="375"/>
    </location>
</feature>
<evidence type="ECO:0000256" key="1">
    <source>
        <dbReference type="SAM" id="MobiDB-lite"/>
    </source>
</evidence>
<dbReference type="GO" id="GO:0016035">
    <property type="term" value="C:zeta DNA polymerase complex"/>
    <property type="evidence" value="ECO:0007669"/>
    <property type="project" value="InterPro"/>
</dbReference>